<sequence>ARTTRGQPAPARSTREPRRIGLGNAQPAFASAAADPEYVRF</sequence>
<accession>N6X153</accession>
<feature type="non-terminal residue" evidence="2">
    <location>
        <position position="1"/>
    </location>
</feature>
<organism evidence="2 3">
    <name type="scientific">Thauera aminoaromatica S2</name>
    <dbReference type="NCBI Taxonomy" id="1234381"/>
    <lineage>
        <taxon>Bacteria</taxon>
        <taxon>Pseudomonadati</taxon>
        <taxon>Pseudomonadota</taxon>
        <taxon>Betaproteobacteria</taxon>
        <taxon>Rhodocyclales</taxon>
        <taxon>Zoogloeaceae</taxon>
        <taxon>Thauera</taxon>
    </lineage>
</organism>
<reference evidence="2 3" key="1">
    <citation type="submission" date="2012-09" db="EMBL/GenBank/DDBJ databases">
        <title>Draft Genome Sequences of 6 Strains from Genus Thauera.</title>
        <authorList>
            <person name="Liu B."/>
            <person name="Shapleigh J.P."/>
            <person name="Frostegard A.H."/>
        </authorList>
    </citation>
    <scope>NUCLEOTIDE SEQUENCE [LARGE SCALE GENOMIC DNA]</scope>
    <source>
        <strain evidence="2 3">S2</strain>
    </source>
</reference>
<dbReference type="EMBL" id="AMXD01000238">
    <property type="protein sequence ID" value="ENO75326.1"/>
    <property type="molecule type" value="Genomic_DNA"/>
</dbReference>
<feature type="compositionally biased region" description="Low complexity" evidence="1">
    <location>
        <begin position="25"/>
        <end position="34"/>
    </location>
</feature>
<evidence type="ECO:0000256" key="1">
    <source>
        <dbReference type="SAM" id="MobiDB-lite"/>
    </source>
</evidence>
<evidence type="ECO:0000313" key="3">
    <source>
        <dbReference type="Proteomes" id="UP000013042"/>
    </source>
</evidence>
<dbReference type="Proteomes" id="UP000013042">
    <property type="component" value="Unassembled WGS sequence"/>
</dbReference>
<feature type="region of interest" description="Disordered" evidence="1">
    <location>
        <begin position="1"/>
        <end position="41"/>
    </location>
</feature>
<name>N6X153_THASP</name>
<evidence type="ECO:0000313" key="2">
    <source>
        <dbReference type="EMBL" id="ENO75326.1"/>
    </source>
</evidence>
<gene>
    <name evidence="2" type="ORF">C665_19356</name>
</gene>
<comment type="caution">
    <text evidence="2">The sequence shown here is derived from an EMBL/GenBank/DDBJ whole genome shotgun (WGS) entry which is preliminary data.</text>
</comment>
<proteinExistence type="predicted"/>
<dbReference type="AlphaFoldDB" id="N6X153"/>
<protein>
    <submittedName>
        <fullName evidence="2">Methyl-accepting chemotaxis sensory transducer</fullName>
    </submittedName>
</protein>